<feature type="compositionally biased region" description="Basic residues" evidence="5">
    <location>
        <begin position="70"/>
        <end position="80"/>
    </location>
</feature>
<dbReference type="GO" id="GO:0003735">
    <property type="term" value="F:structural constituent of ribosome"/>
    <property type="evidence" value="ECO:0007669"/>
    <property type="project" value="InterPro"/>
</dbReference>
<dbReference type="InterPro" id="IPR036227">
    <property type="entry name" value="Ribosomal_uL15/eL18_sf"/>
</dbReference>
<dbReference type="NCBIfam" id="TIGR01071">
    <property type="entry name" value="rplO_bact"/>
    <property type="match status" value="1"/>
</dbReference>
<feature type="region of interest" description="Disordered" evidence="5">
    <location>
        <begin position="230"/>
        <end position="258"/>
    </location>
</feature>
<dbReference type="Proteomes" id="UP001465755">
    <property type="component" value="Unassembled WGS sequence"/>
</dbReference>
<keyword evidence="2 4" id="KW-0689">Ribosomal protein</keyword>
<evidence type="ECO:0000256" key="2">
    <source>
        <dbReference type="ARBA" id="ARBA00022980"/>
    </source>
</evidence>
<protein>
    <recommendedName>
        <fullName evidence="6">Large ribosomal subunit protein uL15/eL18 domain-containing protein</fullName>
    </recommendedName>
</protein>
<evidence type="ECO:0000259" key="6">
    <source>
        <dbReference type="Pfam" id="PF00828"/>
    </source>
</evidence>
<dbReference type="InterPro" id="IPR001196">
    <property type="entry name" value="Ribosomal_uL15_CS"/>
</dbReference>
<evidence type="ECO:0000256" key="5">
    <source>
        <dbReference type="SAM" id="MobiDB-lite"/>
    </source>
</evidence>
<dbReference type="InterPro" id="IPR005749">
    <property type="entry name" value="Ribosomal_uL15_bac-type"/>
</dbReference>
<feature type="compositionally biased region" description="Basic residues" evidence="5">
    <location>
        <begin position="246"/>
        <end position="258"/>
    </location>
</feature>
<dbReference type="Gene3D" id="3.100.10.10">
    <property type="match status" value="1"/>
</dbReference>
<proteinExistence type="inferred from homology"/>
<evidence type="ECO:0000313" key="7">
    <source>
        <dbReference type="EMBL" id="KAK9788579.1"/>
    </source>
</evidence>
<evidence type="ECO:0000313" key="8">
    <source>
        <dbReference type="Proteomes" id="UP001465755"/>
    </source>
</evidence>
<comment type="caution">
    <text evidence="7">The sequence shown here is derived from an EMBL/GenBank/DDBJ whole genome shotgun (WGS) entry which is preliminary data.</text>
</comment>
<dbReference type="PANTHER" id="PTHR12934">
    <property type="entry name" value="50S RIBOSOMAL PROTEIN L15"/>
    <property type="match status" value="1"/>
</dbReference>
<feature type="compositionally biased region" description="Basic and acidic residues" evidence="5">
    <location>
        <begin position="230"/>
        <end position="245"/>
    </location>
</feature>
<accession>A0AAW1NNR9</accession>
<dbReference type="Pfam" id="PF00828">
    <property type="entry name" value="Ribosomal_L27A"/>
    <property type="match status" value="1"/>
</dbReference>
<organism evidence="7 8">
    <name type="scientific">Symbiochloris irregularis</name>
    <dbReference type="NCBI Taxonomy" id="706552"/>
    <lineage>
        <taxon>Eukaryota</taxon>
        <taxon>Viridiplantae</taxon>
        <taxon>Chlorophyta</taxon>
        <taxon>core chlorophytes</taxon>
        <taxon>Trebouxiophyceae</taxon>
        <taxon>Trebouxiales</taxon>
        <taxon>Trebouxiaceae</taxon>
        <taxon>Symbiochloris</taxon>
    </lineage>
</organism>
<feature type="compositionally biased region" description="Gly residues" evidence="5">
    <location>
        <begin position="81"/>
        <end position="93"/>
    </location>
</feature>
<dbReference type="HAMAP" id="MF_01341">
    <property type="entry name" value="Ribosomal_uL15"/>
    <property type="match status" value="1"/>
</dbReference>
<evidence type="ECO:0000256" key="1">
    <source>
        <dbReference type="ARBA" id="ARBA00007320"/>
    </source>
</evidence>
<keyword evidence="8" id="KW-1185">Reference proteome</keyword>
<dbReference type="PANTHER" id="PTHR12934:SF11">
    <property type="entry name" value="LARGE RIBOSOMAL SUBUNIT PROTEIN UL15M"/>
    <property type="match status" value="1"/>
</dbReference>
<name>A0AAW1NNR9_9CHLO</name>
<feature type="domain" description="Large ribosomal subunit protein uL15/eL18" evidence="6">
    <location>
        <begin position="138"/>
        <end position="210"/>
    </location>
</feature>
<evidence type="ECO:0000256" key="4">
    <source>
        <dbReference type="RuleBase" id="RU003888"/>
    </source>
</evidence>
<comment type="similarity">
    <text evidence="1 4">Belongs to the universal ribosomal protein uL15 family.</text>
</comment>
<evidence type="ECO:0000256" key="3">
    <source>
        <dbReference type="ARBA" id="ARBA00023274"/>
    </source>
</evidence>
<keyword evidence="3 4" id="KW-0687">Ribonucleoprotein</keyword>
<dbReference type="EMBL" id="JALJOQ010000224">
    <property type="protein sequence ID" value="KAK9788579.1"/>
    <property type="molecule type" value="Genomic_DNA"/>
</dbReference>
<dbReference type="GO" id="GO:0022625">
    <property type="term" value="C:cytosolic large ribosomal subunit"/>
    <property type="evidence" value="ECO:0007669"/>
    <property type="project" value="TreeGrafter"/>
</dbReference>
<gene>
    <name evidence="7" type="ORF">WJX73_009056</name>
</gene>
<dbReference type="AlphaFoldDB" id="A0AAW1NNR9"/>
<sequence length="258" mass="27784">MQRHICSLSTQVPAARAHCSVLRSQFLAGRRVQAVQQSVTAKRVASCSARAAAQEGERYRLDNLSPQPGSKHRKKRKGRGHAAGQGGSAGRGMRGQKSRAGATIRPGFEGGQIPLYRRLPKLKGIAGGMSAGLTKYATVNLSDLSAFSDSEEVTLEALVEKRVLSISGREKRLPLKVLGEGDLPGKLQIKAASFSQSALQKIEEAGGKAEVVPRRPKFTRALARRRIRERAAQAEKGKKPADLRTPRKLKKKAAAGLP</sequence>
<dbReference type="InterPro" id="IPR030878">
    <property type="entry name" value="Ribosomal_uL15"/>
</dbReference>
<reference evidence="7 8" key="1">
    <citation type="journal article" date="2024" name="Nat. Commun.">
        <title>Phylogenomics reveals the evolutionary origins of lichenization in chlorophyte algae.</title>
        <authorList>
            <person name="Puginier C."/>
            <person name="Libourel C."/>
            <person name="Otte J."/>
            <person name="Skaloud P."/>
            <person name="Haon M."/>
            <person name="Grisel S."/>
            <person name="Petersen M."/>
            <person name="Berrin J.G."/>
            <person name="Delaux P.M."/>
            <person name="Dal Grande F."/>
            <person name="Keller J."/>
        </authorList>
    </citation>
    <scope>NUCLEOTIDE SEQUENCE [LARGE SCALE GENOMIC DNA]</scope>
    <source>
        <strain evidence="7 8">SAG 2036</strain>
    </source>
</reference>
<dbReference type="InterPro" id="IPR021131">
    <property type="entry name" value="Ribosomal_uL15/eL18"/>
</dbReference>
<dbReference type="SUPFAM" id="SSF52080">
    <property type="entry name" value="Ribosomal proteins L15p and L18e"/>
    <property type="match status" value="1"/>
</dbReference>
<dbReference type="GO" id="GO:0006412">
    <property type="term" value="P:translation"/>
    <property type="evidence" value="ECO:0007669"/>
    <property type="project" value="InterPro"/>
</dbReference>
<feature type="region of interest" description="Disordered" evidence="5">
    <location>
        <begin position="58"/>
        <end position="105"/>
    </location>
</feature>
<dbReference type="PROSITE" id="PS00475">
    <property type="entry name" value="RIBOSOMAL_L15"/>
    <property type="match status" value="1"/>
</dbReference>